<evidence type="ECO:0000256" key="5">
    <source>
        <dbReference type="ARBA" id="ARBA00023163"/>
    </source>
</evidence>
<dbReference type="EMBL" id="QUAH01000006">
    <property type="protein sequence ID" value="RFT15852.1"/>
    <property type="molecule type" value="Genomic_DNA"/>
</dbReference>
<comment type="caution">
    <text evidence="9">The sequence shown here is derived from an EMBL/GenBank/DDBJ whole genome shotgun (WGS) entry which is preliminary data.</text>
</comment>
<organism evidence="9 10">
    <name type="scientific">Candidatus Saccharicenans subterraneus</name>
    <dbReference type="NCBI Taxonomy" id="2508984"/>
    <lineage>
        <taxon>Bacteria</taxon>
        <taxon>Candidatus Aminicenantota</taxon>
        <taxon>Candidatus Aminicenantia</taxon>
        <taxon>Candidatus Aminicenantales</taxon>
        <taxon>Candidatus Saccharicenantaceae</taxon>
        <taxon>Candidatus Saccharicenans</taxon>
    </lineage>
</organism>
<dbReference type="InterPro" id="IPR048300">
    <property type="entry name" value="TACO1_YebC-like_2nd/3rd_dom"/>
</dbReference>
<dbReference type="GO" id="GO:0005829">
    <property type="term" value="C:cytosol"/>
    <property type="evidence" value="ECO:0007669"/>
    <property type="project" value="TreeGrafter"/>
</dbReference>
<dbReference type="PANTHER" id="PTHR12532:SF6">
    <property type="entry name" value="TRANSCRIPTIONAL REGULATORY PROTEIN YEBC-RELATED"/>
    <property type="match status" value="1"/>
</dbReference>
<dbReference type="Gene3D" id="1.10.10.200">
    <property type="match status" value="1"/>
</dbReference>
<dbReference type="AlphaFoldDB" id="A0A3E2BMJ2"/>
<dbReference type="NCBIfam" id="TIGR01033">
    <property type="entry name" value="YebC/PmpR family DNA-binding transcriptional regulator"/>
    <property type="match status" value="1"/>
</dbReference>
<protein>
    <recommendedName>
        <fullName evidence="6">Probable transcriptional regulatory protein OP8BY_2250</fullName>
    </recommendedName>
</protein>
<evidence type="ECO:0000259" key="8">
    <source>
        <dbReference type="Pfam" id="PF20772"/>
    </source>
</evidence>
<dbReference type="InterPro" id="IPR029072">
    <property type="entry name" value="YebC-like"/>
</dbReference>
<dbReference type="InterPro" id="IPR049083">
    <property type="entry name" value="TACO1_YebC_N"/>
</dbReference>
<dbReference type="Pfam" id="PF01709">
    <property type="entry name" value="Transcrip_reg"/>
    <property type="match status" value="1"/>
</dbReference>
<name>A0A3E2BMJ2_9BACT</name>
<dbReference type="InterPro" id="IPR026564">
    <property type="entry name" value="Transcrip_reg_TACO1-like_dom3"/>
</dbReference>
<feature type="domain" description="TACO1/YebC-like N-terminal" evidence="8">
    <location>
        <begin position="5"/>
        <end position="76"/>
    </location>
</feature>
<dbReference type="NCBIfam" id="NF009044">
    <property type="entry name" value="PRK12378.1"/>
    <property type="match status" value="1"/>
</dbReference>
<dbReference type="FunFam" id="1.10.10.200:FF:000002">
    <property type="entry name" value="Probable transcriptional regulatory protein CLM62_37755"/>
    <property type="match status" value="1"/>
</dbReference>
<sequence>MSGHSKWHSIKHKKAAVDAKRGKMFTKLIREISVAARAGGGDPEKNPRLRKAIADAKAVNMPSDNIKRAIMKGTGQLEGAAYEEVVYEGYGPGGVAIYLTALTDNKNRTVAELRHIFSKFGGRMGESGCVAWMFKRQGYIDVEKSKADEEKLLEIALNAGAEDVRDDGSNFEIITTPEKYEAVLEALKQNNIEISTSNVGYLPQNYVKLEGKQAEQCLKLIEELEDHDDVQSVSANFDIDEEEIAKYSAAS</sequence>
<evidence type="ECO:0000256" key="1">
    <source>
        <dbReference type="ARBA" id="ARBA00008724"/>
    </source>
</evidence>
<feature type="domain" description="TACO1/YebC-like second and third" evidence="7">
    <location>
        <begin position="82"/>
        <end position="237"/>
    </location>
</feature>
<proteinExistence type="inferred from homology"/>
<evidence type="ECO:0000256" key="6">
    <source>
        <dbReference type="HAMAP-Rule" id="MF_00693"/>
    </source>
</evidence>
<dbReference type="InterPro" id="IPR017856">
    <property type="entry name" value="Integrase-like_N"/>
</dbReference>
<dbReference type="Gene3D" id="3.30.70.980">
    <property type="match status" value="2"/>
</dbReference>
<dbReference type="SUPFAM" id="SSF75625">
    <property type="entry name" value="YebC-like"/>
    <property type="match status" value="1"/>
</dbReference>
<gene>
    <name evidence="9" type="ORF">OP8BY_2250</name>
</gene>
<comment type="subcellular location">
    <subcellularLocation>
        <location evidence="6">Cytoplasm</location>
    </subcellularLocation>
</comment>
<evidence type="ECO:0000313" key="9">
    <source>
        <dbReference type="EMBL" id="RFT15852.1"/>
    </source>
</evidence>
<comment type="similarity">
    <text evidence="1 6">Belongs to the TACO1 family.</text>
</comment>
<dbReference type="PANTHER" id="PTHR12532">
    <property type="entry name" value="TRANSLATIONAL ACTIVATOR OF CYTOCHROME C OXIDASE 1"/>
    <property type="match status" value="1"/>
</dbReference>
<keyword evidence="4 6" id="KW-0238">DNA-binding</keyword>
<dbReference type="GO" id="GO:0006355">
    <property type="term" value="P:regulation of DNA-templated transcription"/>
    <property type="evidence" value="ECO:0007669"/>
    <property type="project" value="UniProtKB-UniRule"/>
</dbReference>
<evidence type="ECO:0000256" key="2">
    <source>
        <dbReference type="ARBA" id="ARBA00022490"/>
    </source>
</evidence>
<keyword evidence="2 6" id="KW-0963">Cytoplasm</keyword>
<keyword evidence="3 6" id="KW-0805">Transcription regulation</keyword>
<reference evidence="9 10" key="1">
    <citation type="submission" date="2018-08" db="EMBL/GenBank/DDBJ databases">
        <title>Genome analysis of the thermophilic bacterium of the candidate phylum Aminicenantes from deep subsurface aquifer revealed its physiology and ecological role.</title>
        <authorList>
            <person name="Kadnikov V.V."/>
            <person name="Mardanov A.V."/>
            <person name="Beletsky A.V."/>
            <person name="Karnachuk O.V."/>
            <person name="Ravin N.V."/>
        </authorList>
    </citation>
    <scope>NUCLEOTIDE SEQUENCE [LARGE SCALE GENOMIC DNA]</scope>
    <source>
        <strain evidence="9">BY38</strain>
    </source>
</reference>
<keyword evidence="5 6" id="KW-0804">Transcription</keyword>
<dbReference type="Proteomes" id="UP000257323">
    <property type="component" value="Unassembled WGS sequence"/>
</dbReference>
<evidence type="ECO:0000256" key="4">
    <source>
        <dbReference type="ARBA" id="ARBA00023125"/>
    </source>
</evidence>
<dbReference type="InterPro" id="IPR002876">
    <property type="entry name" value="Transcrip_reg_TACO1-like"/>
</dbReference>
<evidence type="ECO:0000259" key="7">
    <source>
        <dbReference type="Pfam" id="PF01709"/>
    </source>
</evidence>
<dbReference type="GO" id="GO:0003677">
    <property type="term" value="F:DNA binding"/>
    <property type="evidence" value="ECO:0007669"/>
    <property type="project" value="UniProtKB-UniRule"/>
</dbReference>
<evidence type="ECO:0000313" key="10">
    <source>
        <dbReference type="Proteomes" id="UP000257323"/>
    </source>
</evidence>
<dbReference type="Pfam" id="PF20772">
    <property type="entry name" value="TACO1_YebC_N"/>
    <property type="match status" value="1"/>
</dbReference>
<dbReference type="NCBIfam" id="NF001030">
    <property type="entry name" value="PRK00110.1"/>
    <property type="match status" value="1"/>
</dbReference>
<accession>A0A3E2BMJ2</accession>
<dbReference type="HAMAP" id="MF_00693">
    <property type="entry name" value="Transcrip_reg_TACO1"/>
    <property type="match status" value="1"/>
</dbReference>
<evidence type="ECO:0000256" key="3">
    <source>
        <dbReference type="ARBA" id="ARBA00023015"/>
    </source>
</evidence>
<dbReference type="FunFam" id="3.30.70.980:FF:000002">
    <property type="entry name" value="Probable transcriptional regulatory protein YebC"/>
    <property type="match status" value="1"/>
</dbReference>